<dbReference type="AlphaFoldDB" id="A0A8J7PE72"/>
<name>A0A8J7PE72_9BACT</name>
<dbReference type="SUPFAM" id="SSF53098">
    <property type="entry name" value="Ribonuclease H-like"/>
    <property type="match status" value="1"/>
</dbReference>
<evidence type="ECO:0000259" key="1">
    <source>
        <dbReference type="PROSITE" id="PS50879"/>
    </source>
</evidence>
<dbReference type="InterPro" id="IPR002156">
    <property type="entry name" value="RNaseH_domain"/>
</dbReference>
<dbReference type="GO" id="GO:0003676">
    <property type="term" value="F:nucleic acid binding"/>
    <property type="evidence" value="ECO:0007669"/>
    <property type="project" value="InterPro"/>
</dbReference>
<evidence type="ECO:0000313" key="3">
    <source>
        <dbReference type="Proteomes" id="UP000664277"/>
    </source>
</evidence>
<dbReference type="InterPro" id="IPR036397">
    <property type="entry name" value="RNaseH_sf"/>
</dbReference>
<dbReference type="Gene3D" id="3.30.420.10">
    <property type="entry name" value="Ribonuclease H-like superfamily/Ribonuclease H"/>
    <property type="match status" value="1"/>
</dbReference>
<dbReference type="CDD" id="cd09279">
    <property type="entry name" value="RNase_HI_like"/>
    <property type="match status" value="1"/>
</dbReference>
<dbReference type="Proteomes" id="UP000664277">
    <property type="component" value="Unassembled WGS sequence"/>
</dbReference>
<comment type="caution">
    <text evidence="2">The sequence shown here is derived from an EMBL/GenBank/DDBJ whole genome shotgun (WGS) entry which is preliminary data.</text>
</comment>
<organism evidence="2 3">
    <name type="scientific">Candidatus Obscuribacter phosphatis</name>
    <dbReference type="NCBI Taxonomy" id="1906157"/>
    <lineage>
        <taxon>Bacteria</taxon>
        <taxon>Bacillati</taxon>
        <taxon>Candidatus Melainabacteria</taxon>
        <taxon>Candidatus Obscuribacterales</taxon>
        <taxon>Candidatus Obscuribacteraceae</taxon>
        <taxon>Candidatus Obscuribacter</taxon>
    </lineage>
</organism>
<dbReference type="EMBL" id="JAFLCK010000023">
    <property type="protein sequence ID" value="MBN8661661.1"/>
    <property type="molecule type" value="Genomic_DNA"/>
</dbReference>
<reference evidence="2" key="1">
    <citation type="submission" date="2021-02" db="EMBL/GenBank/DDBJ databases">
        <title>Genome-Resolved Metagenomics of a Microbial Community Performing Photosynthetic Biological Nutrient Removal.</title>
        <authorList>
            <person name="Mcdaniel E.A."/>
        </authorList>
    </citation>
    <scope>NUCLEOTIDE SEQUENCE</scope>
    <source>
        <strain evidence="2">UWPOB_OBS1</strain>
    </source>
</reference>
<dbReference type="GO" id="GO:0004523">
    <property type="term" value="F:RNA-DNA hybrid ribonuclease activity"/>
    <property type="evidence" value="ECO:0007669"/>
    <property type="project" value="InterPro"/>
</dbReference>
<protein>
    <submittedName>
        <fullName evidence="2">Ribonuclease HI family protein</fullName>
    </submittedName>
</protein>
<accession>A0A8J7PE72</accession>
<dbReference type="InterPro" id="IPR012337">
    <property type="entry name" value="RNaseH-like_sf"/>
</dbReference>
<feature type="domain" description="RNase H type-1" evidence="1">
    <location>
        <begin position="12"/>
        <end position="144"/>
    </location>
</feature>
<dbReference type="PROSITE" id="PS50879">
    <property type="entry name" value="RNASE_H_1"/>
    <property type="match status" value="1"/>
</dbReference>
<sequence length="147" mass="15883">MSENSPQSSNPMPQQVLIYADGGSRGNPGPAGCGVVLSNAATGENLENISHFLGTATNNVAEYTGLVLGLEKALALGIPEVEVRMDSELVVKQIKGEYRVKNENLKPLYLKATALKSKFKKFAISHVRREQNKEADRLANQAMDRGA</sequence>
<dbReference type="Pfam" id="PF13456">
    <property type="entry name" value="RVT_3"/>
    <property type="match status" value="1"/>
</dbReference>
<proteinExistence type="predicted"/>
<dbReference type="PANTHER" id="PTHR46387:SF2">
    <property type="entry name" value="RIBONUCLEASE HI"/>
    <property type="match status" value="1"/>
</dbReference>
<gene>
    <name evidence="2" type="ORF">J0M35_14945</name>
</gene>
<evidence type="ECO:0000313" key="2">
    <source>
        <dbReference type="EMBL" id="MBN8661661.1"/>
    </source>
</evidence>
<dbReference type="PANTHER" id="PTHR46387">
    <property type="entry name" value="POLYNUCLEOTIDYL TRANSFERASE, RIBONUCLEASE H-LIKE SUPERFAMILY PROTEIN"/>
    <property type="match status" value="1"/>
</dbReference>